<proteinExistence type="predicted"/>
<reference evidence="2" key="1">
    <citation type="submission" date="2020-10" db="EMBL/GenBank/DDBJ databases">
        <authorList>
            <person name="Gilroy R."/>
        </authorList>
    </citation>
    <scope>NUCLEOTIDE SEQUENCE</scope>
    <source>
        <strain evidence="2">CHK199-13235</strain>
    </source>
</reference>
<comment type="caution">
    <text evidence="2">The sequence shown here is derived from an EMBL/GenBank/DDBJ whole genome shotgun (WGS) entry which is preliminary data.</text>
</comment>
<dbReference type="Gene3D" id="3.40.630.30">
    <property type="match status" value="2"/>
</dbReference>
<dbReference type="SUPFAM" id="SSF55718">
    <property type="entry name" value="SCP-like"/>
    <property type="match status" value="1"/>
</dbReference>
<dbReference type="SUPFAM" id="SSF55729">
    <property type="entry name" value="Acyl-CoA N-acyltransferases (Nat)"/>
    <property type="match status" value="1"/>
</dbReference>
<dbReference type="PANTHER" id="PTHR37817:SF1">
    <property type="entry name" value="N-ACETYLTRANSFERASE EIS"/>
    <property type="match status" value="1"/>
</dbReference>
<organism evidence="2 3">
    <name type="scientific">Candidatus Merdivicinus excrementipullorum</name>
    <dbReference type="NCBI Taxonomy" id="2840867"/>
    <lineage>
        <taxon>Bacteria</taxon>
        <taxon>Bacillati</taxon>
        <taxon>Bacillota</taxon>
        <taxon>Clostridia</taxon>
        <taxon>Eubacteriales</taxon>
        <taxon>Oscillospiraceae</taxon>
        <taxon>Oscillospiraceae incertae sedis</taxon>
        <taxon>Candidatus Merdivicinus</taxon>
    </lineage>
</organism>
<dbReference type="EMBL" id="DVJP01000043">
    <property type="protein sequence ID" value="HIS76482.1"/>
    <property type="molecule type" value="Genomic_DNA"/>
</dbReference>
<accession>A0A9D1FMY5</accession>
<dbReference type="Pfam" id="PF13530">
    <property type="entry name" value="SCP2_2"/>
    <property type="match status" value="1"/>
</dbReference>
<dbReference type="Proteomes" id="UP000824002">
    <property type="component" value="Unassembled WGS sequence"/>
</dbReference>
<dbReference type="PROSITE" id="PS51186">
    <property type="entry name" value="GNAT"/>
    <property type="match status" value="1"/>
</dbReference>
<reference evidence="2" key="2">
    <citation type="journal article" date="2021" name="PeerJ">
        <title>Extensive microbial diversity within the chicken gut microbiome revealed by metagenomics and culture.</title>
        <authorList>
            <person name="Gilroy R."/>
            <person name="Ravi A."/>
            <person name="Getino M."/>
            <person name="Pursley I."/>
            <person name="Horton D.L."/>
            <person name="Alikhan N.F."/>
            <person name="Baker D."/>
            <person name="Gharbi K."/>
            <person name="Hall N."/>
            <person name="Watson M."/>
            <person name="Adriaenssens E.M."/>
            <person name="Foster-Nyarko E."/>
            <person name="Jarju S."/>
            <person name="Secka A."/>
            <person name="Antonio M."/>
            <person name="Oren A."/>
            <person name="Chaudhuri R.R."/>
            <person name="La Ragione R."/>
            <person name="Hildebrand F."/>
            <person name="Pallen M.J."/>
        </authorList>
    </citation>
    <scope>NUCLEOTIDE SEQUENCE</scope>
    <source>
        <strain evidence="2">CHK199-13235</strain>
    </source>
</reference>
<dbReference type="InterPro" id="IPR036527">
    <property type="entry name" value="SCP2_sterol-bd_dom_sf"/>
</dbReference>
<dbReference type="InterPro" id="IPR016181">
    <property type="entry name" value="Acyl_CoA_acyltransferase"/>
</dbReference>
<dbReference type="InterPro" id="IPR000182">
    <property type="entry name" value="GNAT_dom"/>
</dbReference>
<dbReference type="AlphaFoldDB" id="A0A9D1FMY5"/>
<evidence type="ECO:0000313" key="2">
    <source>
        <dbReference type="EMBL" id="HIS76482.1"/>
    </source>
</evidence>
<dbReference type="Pfam" id="PF13527">
    <property type="entry name" value="Acetyltransf_9"/>
    <property type="match status" value="1"/>
</dbReference>
<gene>
    <name evidence="2" type="ORF">IAB51_06675</name>
</gene>
<dbReference type="GO" id="GO:0034069">
    <property type="term" value="F:aminoglycoside N-acetyltransferase activity"/>
    <property type="evidence" value="ECO:0007669"/>
    <property type="project" value="TreeGrafter"/>
</dbReference>
<feature type="domain" description="N-acetyltransferase" evidence="1">
    <location>
        <begin position="1"/>
        <end position="163"/>
    </location>
</feature>
<protein>
    <submittedName>
        <fullName evidence="2">GNAT family N-acetyltransferase</fullName>
    </submittedName>
</protein>
<dbReference type="Gene3D" id="3.30.1050.10">
    <property type="entry name" value="SCP2 sterol-binding domain"/>
    <property type="match status" value="1"/>
</dbReference>
<evidence type="ECO:0000313" key="3">
    <source>
        <dbReference type="Proteomes" id="UP000824002"/>
    </source>
</evidence>
<sequence length="415" mass="46652">MITRILEPNELYLARLVQAVCFEGSLDFEKEKESALSMTPEEIAKAKQPCEWGPFPSSRCWGAFSDNGETLMGCVNVNSYPVRFDGKQLMMGGIGGVSTLPPYRRGGVIRSCITAAFRQMMEGGFAFSFLYPFSRSYYRQFGFEDGGPMHEWEIQFSALKTQNPGGKIKQLFPGDDLSPLTEIYNEFYKNCNLSVIRKEFDPSLSKENLLSQQRYIYLWQDEENRPRGFFISKKQNRVMDCTTRFPMKNAFLALDARAYEALFHFARTTFAADYDAIRLNLPGYIPLSYLVSEGNGITSCQRHSNGMVRAVSVPLALENCRCKGSGWVKIAVSDPVLPENTGAWALEFAEGLPNRVSRTAEAPDISLPISAFSALICGIRTADELPMMPEATVFHPDAPFDQVFYAKPSHVMDLF</sequence>
<dbReference type="InterPro" id="IPR051554">
    <property type="entry name" value="Acetyltransferase_Eis"/>
</dbReference>
<dbReference type="GO" id="GO:0030649">
    <property type="term" value="P:aminoglycoside antibiotic catabolic process"/>
    <property type="evidence" value="ECO:0007669"/>
    <property type="project" value="TreeGrafter"/>
</dbReference>
<dbReference type="InterPro" id="IPR025559">
    <property type="entry name" value="Eis_dom"/>
</dbReference>
<name>A0A9D1FMY5_9FIRM</name>
<evidence type="ECO:0000259" key="1">
    <source>
        <dbReference type="PROSITE" id="PS51186"/>
    </source>
</evidence>
<dbReference type="PANTHER" id="PTHR37817">
    <property type="entry name" value="N-ACETYLTRANSFERASE EIS"/>
    <property type="match status" value="1"/>
</dbReference>